<feature type="region of interest" description="Disordered" evidence="4">
    <location>
        <begin position="634"/>
        <end position="678"/>
    </location>
</feature>
<feature type="compositionally biased region" description="Pro residues" evidence="4">
    <location>
        <begin position="232"/>
        <end position="244"/>
    </location>
</feature>
<feature type="region of interest" description="Disordered" evidence="4">
    <location>
        <begin position="50"/>
        <end position="283"/>
    </location>
</feature>
<feature type="compositionally biased region" description="Pro residues" evidence="4">
    <location>
        <begin position="642"/>
        <end position="661"/>
    </location>
</feature>
<dbReference type="InterPro" id="IPR021906">
    <property type="entry name" value="BAF250/Osa"/>
</dbReference>
<dbReference type="SUPFAM" id="SSF46774">
    <property type="entry name" value="ARID-like"/>
    <property type="match status" value="1"/>
</dbReference>
<sequence length="1384" mass="154049">MVTQDNLRESDVLLAPYPGQPWTAGNRPAYPAHPGMPYPPHQGHMMGHMFNSPRMSRPVPMSYNHGASHHEQMQSRPAHPGFPGQSGMPMHPHASQQQQSAPRPSSQAALSSPIAAAPQNQQNGSPTTMNPPPPAQSPKTMPPANQMMHSPMARQATPQAASPAPPQSPMSNGHPPQAPSPAQSSAQTPPMSFAQQSPGHPASAGHYMRHPATGQPMPYPHGHPAYRNGYPGPYPPRPGFPPQGYPGYPQVQAGHPYSGHPSQYRQPYMPGQGNPPSNPVSSNSIATTQAAAQAAAQAAVIEAQAQGMTPRPPFHRGPPGMFPSRPGAPFQATQNGYPPSHSQIHRPGMAPMQHGQPLNSPFTRMGTPHKPTEPKENGPMSPASSLGDDSVNNVNSPQPPRPPSVASSHGSETPTAKKSTAKATLKLAVLYQPDSPERREFIDSVIKFHEDKGQPLKGPPMFNQQPLDLFELYNLVKERGGMNEVVLVIVFCVVECRREHRQIDEAEIRKIVETTTRKRDKRRSKKAEDAVERNTASPGSNPGMTPPPQVMSTGHPTQQGGFPPRFPYPRPPGMPGQYPGWGGQPGYPQVSQHGQPMAQRPPHMGGFPPGMRPGYPSGPFPRPGFGQSPYSMPYRPMRASIPHPPVASPSGPPRRPQPHPQPLVQQQAIPQQRQAPHQVSLAANSELEQAIRPGRKKLNLPAGCVERTEAQPFYRVTSSRSQMEVDFWRHIMMPLKSGLPSETSSALNLLLVLSRDDCTLPQLRLNTLQDLLSLLTSHLRVVLKAILPDKAVQAGVKRQRIAAKPKPLTPEEENLYKINFKEVQQSKLGSKFSKKQVRVKKKKFGRHLLPDEDDQGIRDENDSFDRIIILPSDTEKISDYVPKWTKPAYRVQRSAFHMLEKDIERSIDMSTEQENDFKKLEKLRGWGHAAADLKRRKISLSCETLTAVDDDDTEADFFEIEEDPVLNLAQSPIMLTSRLNCIFAILRNLSFNPRNWKTLAESEEVIALISCFLEREQTLRGRCKRHAAFVIPERFYWDENIIKKESKDAVQAANSKSENLNLNINNKEPKKEIKQEVTENKKTDTNDNELKIDEEANLKTERKDEEAISESSNRDRKEKKMPEDPREWLVETDEYWTAFFGEFTLIESSHMTPIEVSWKKELMKELTDDAFVFISNVALELKLSELDQPEPIITFFLNAAAYKAMDHDLPLLTDYVAEPVSTYRLALETLLKLGLNEDNVGMILSTRPFDRLERIVELLFENINMEGNLLLAEMSIALLHKLLVPETELTNFVQKLPNAIGSLVAFIETVSPDVSSHTKGMACEIVAEISKDECSHRLLLQYECKLAQLFSSSIMQPNIHNRIADILFNVSTTTTSNPDRAVKI</sequence>
<dbReference type="GO" id="GO:0031491">
    <property type="term" value="F:nucleosome binding"/>
    <property type="evidence" value="ECO:0007669"/>
    <property type="project" value="TreeGrafter"/>
</dbReference>
<name>E4X1Z7_OIKDI</name>
<feature type="compositionally biased region" description="Low complexity" evidence="4">
    <location>
        <begin position="180"/>
        <end position="190"/>
    </location>
</feature>
<comment type="subcellular location">
    <subcellularLocation>
        <location evidence="1">Nucleus</location>
    </subcellularLocation>
</comment>
<dbReference type="SMART" id="SM01014">
    <property type="entry name" value="ARID"/>
    <property type="match status" value="1"/>
</dbReference>
<dbReference type="GO" id="GO:0005654">
    <property type="term" value="C:nucleoplasm"/>
    <property type="evidence" value="ECO:0007669"/>
    <property type="project" value="TreeGrafter"/>
</dbReference>
<dbReference type="Gene3D" id="1.10.150.60">
    <property type="entry name" value="ARID DNA-binding domain"/>
    <property type="match status" value="1"/>
</dbReference>
<dbReference type="Pfam" id="PF01388">
    <property type="entry name" value="ARID"/>
    <property type="match status" value="1"/>
</dbReference>
<organism evidence="6">
    <name type="scientific">Oikopleura dioica</name>
    <name type="common">Tunicate</name>
    <dbReference type="NCBI Taxonomy" id="34765"/>
    <lineage>
        <taxon>Eukaryota</taxon>
        <taxon>Metazoa</taxon>
        <taxon>Chordata</taxon>
        <taxon>Tunicata</taxon>
        <taxon>Appendicularia</taxon>
        <taxon>Copelata</taxon>
        <taxon>Oikopleuridae</taxon>
        <taxon>Oikopleura</taxon>
    </lineage>
</organism>
<dbReference type="PANTHER" id="PTHR12656:SF5">
    <property type="entry name" value="TRITHORAX GROUP PROTEIN OSA"/>
    <property type="match status" value="1"/>
</dbReference>
<dbReference type="PROSITE" id="PS51011">
    <property type="entry name" value="ARID"/>
    <property type="match status" value="1"/>
</dbReference>
<dbReference type="GO" id="GO:0006338">
    <property type="term" value="P:chromatin remodeling"/>
    <property type="evidence" value="ECO:0007669"/>
    <property type="project" value="InterPro"/>
</dbReference>
<dbReference type="InterPro" id="IPR036431">
    <property type="entry name" value="ARID_dom_sf"/>
</dbReference>
<dbReference type="EMBL" id="FN653021">
    <property type="protein sequence ID" value="CBY23464.1"/>
    <property type="molecule type" value="Genomic_DNA"/>
</dbReference>
<dbReference type="GO" id="GO:0016514">
    <property type="term" value="C:SWI/SNF complex"/>
    <property type="evidence" value="ECO:0007669"/>
    <property type="project" value="InterPro"/>
</dbReference>
<dbReference type="InParanoid" id="E4X1Z7"/>
<feature type="compositionally biased region" description="Low complexity" evidence="4">
    <location>
        <begin position="153"/>
        <end position="162"/>
    </location>
</feature>
<feature type="compositionally biased region" description="Basic and acidic residues" evidence="4">
    <location>
        <begin position="1067"/>
        <end position="1125"/>
    </location>
</feature>
<proteinExistence type="predicted"/>
<feature type="compositionally biased region" description="Polar residues" evidence="4">
    <location>
        <begin position="118"/>
        <end position="128"/>
    </location>
</feature>
<feature type="region of interest" description="Disordered" evidence="4">
    <location>
        <begin position="515"/>
        <end position="599"/>
    </location>
</feature>
<dbReference type="PANTHER" id="PTHR12656">
    <property type="entry name" value="BRG-1 ASSOCIATED FACTOR 250 BAF250"/>
    <property type="match status" value="1"/>
</dbReference>
<feature type="compositionally biased region" description="Polar residues" evidence="4">
    <location>
        <begin position="534"/>
        <end position="543"/>
    </location>
</feature>
<evidence type="ECO:0000256" key="2">
    <source>
        <dbReference type="ARBA" id="ARBA00022553"/>
    </source>
</evidence>
<evidence type="ECO:0000256" key="4">
    <source>
        <dbReference type="SAM" id="MobiDB-lite"/>
    </source>
</evidence>
<dbReference type="OrthoDB" id="8709537at2759"/>
<feature type="domain" description="ARID" evidence="5">
    <location>
        <begin position="435"/>
        <end position="524"/>
    </location>
</feature>
<feature type="compositionally biased region" description="Polar residues" evidence="4">
    <location>
        <begin position="331"/>
        <end position="342"/>
    </location>
</feature>
<evidence type="ECO:0000256" key="3">
    <source>
        <dbReference type="ARBA" id="ARBA00023242"/>
    </source>
</evidence>
<dbReference type="InterPro" id="IPR001606">
    <property type="entry name" value="ARID_dom"/>
</dbReference>
<evidence type="ECO:0000259" key="5">
    <source>
        <dbReference type="PROSITE" id="PS51011"/>
    </source>
</evidence>
<accession>E4X1Z7</accession>
<keyword evidence="7" id="KW-1185">Reference proteome</keyword>
<feature type="compositionally biased region" description="Low complexity" evidence="4">
    <location>
        <begin position="662"/>
        <end position="678"/>
    </location>
</feature>
<dbReference type="GO" id="GO:0045893">
    <property type="term" value="P:positive regulation of DNA-templated transcription"/>
    <property type="evidence" value="ECO:0007669"/>
    <property type="project" value="TreeGrafter"/>
</dbReference>
<dbReference type="Pfam" id="PF12031">
    <property type="entry name" value="BAF250_C"/>
    <property type="match status" value="1"/>
</dbReference>
<keyword evidence="3" id="KW-0539">Nucleus</keyword>
<feature type="region of interest" description="Disordered" evidence="4">
    <location>
        <begin position="308"/>
        <end position="420"/>
    </location>
</feature>
<dbReference type="GO" id="GO:0035060">
    <property type="term" value="C:brahma complex"/>
    <property type="evidence" value="ECO:0007669"/>
    <property type="project" value="InterPro"/>
</dbReference>
<evidence type="ECO:0000256" key="1">
    <source>
        <dbReference type="ARBA" id="ARBA00004123"/>
    </source>
</evidence>
<evidence type="ECO:0000313" key="7">
    <source>
        <dbReference type="Proteomes" id="UP000001307"/>
    </source>
</evidence>
<protein>
    <recommendedName>
        <fullName evidence="5">ARID domain-containing protein</fullName>
    </recommendedName>
</protein>
<feature type="compositionally biased region" description="Low complexity" evidence="4">
    <location>
        <begin position="92"/>
        <end position="113"/>
    </location>
</feature>
<dbReference type="SMART" id="SM00501">
    <property type="entry name" value="BRIGHT"/>
    <property type="match status" value="1"/>
</dbReference>
<feature type="region of interest" description="Disordered" evidence="4">
    <location>
        <begin position="1060"/>
        <end position="1125"/>
    </location>
</feature>
<feature type="compositionally biased region" description="Pro residues" evidence="4">
    <location>
        <begin position="564"/>
        <end position="574"/>
    </location>
</feature>
<dbReference type="InterPro" id="IPR033388">
    <property type="entry name" value="BAF250_C"/>
</dbReference>
<gene>
    <name evidence="6" type="ORF">GSOID_T00015903001</name>
</gene>
<reference evidence="6" key="1">
    <citation type="journal article" date="2010" name="Science">
        <title>Plasticity of animal genome architecture unmasked by rapid evolution of a pelagic tunicate.</title>
        <authorList>
            <person name="Denoeud F."/>
            <person name="Henriet S."/>
            <person name="Mungpakdee S."/>
            <person name="Aury J.M."/>
            <person name="Da Silva C."/>
            <person name="Brinkmann H."/>
            <person name="Mikhaleva J."/>
            <person name="Olsen L.C."/>
            <person name="Jubin C."/>
            <person name="Canestro C."/>
            <person name="Bouquet J.M."/>
            <person name="Danks G."/>
            <person name="Poulain J."/>
            <person name="Campsteijn C."/>
            <person name="Adamski M."/>
            <person name="Cross I."/>
            <person name="Yadetie F."/>
            <person name="Muffato M."/>
            <person name="Louis A."/>
            <person name="Butcher S."/>
            <person name="Tsagkogeorga G."/>
            <person name="Konrad A."/>
            <person name="Singh S."/>
            <person name="Jensen M.F."/>
            <person name="Cong E.H."/>
            <person name="Eikeseth-Otteraa H."/>
            <person name="Noel B."/>
            <person name="Anthouard V."/>
            <person name="Porcel B.M."/>
            <person name="Kachouri-Lafond R."/>
            <person name="Nishino A."/>
            <person name="Ugolini M."/>
            <person name="Chourrout P."/>
            <person name="Nishida H."/>
            <person name="Aasland R."/>
            <person name="Huzurbazar S."/>
            <person name="Westhof E."/>
            <person name="Delsuc F."/>
            <person name="Lehrach H."/>
            <person name="Reinhardt R."/>
            <person name="Weissenbach J."/>
            <person name="Roy S.W."/>
            <person name="Artiguenave F."/>
            <person name="Postlethwait J.H."/>
            <person name="Manak J.R."/>
            <person name="Thompson E.M."/>
            <person name="Jaillon O."/>
            <person name="Du Pasquier L."/>
            <person name="Boudinot P."/>
            <person name="Liberles D.A."/>
            <person name="Volff J.N."/>
            <person name="Philippe H."/>
            <person name="Lenhard B."/>
            <person name="Roest Crollius H."/>
            <person name="Wincker P."/>
            <person name="Chourrout D."/>
        </authorList>
    </citation>
    <scope>NUCLEOTIDE SEQUENCE [LARGE SCALE GENOMIC DNA]</scope>
</reference>
<dbReference type="GO" id="GO:0006357">
    <property type="term" value="P:regulation of transcription by RNA polymerase II"/>
    <property type="evidence" value="ECO:0007669"/>
    <property type="project" value="TreeGrafter"/>
</dbReference>
<dbReference type="GO" id="GO:0003677">
    <property type="term" value="F:DNA binding"/>
    <property type="evidence" value="ECO:0007669"/>
    <property type="project" value="InterPro"/>
</dbReference>
<evidence type="ECO:0000313" key="6">
    <source>
        <dbReference type="EMBL" id="CBY23464.1"/>
    </source>
</evidence>
<dbReference type="Proteomes" id="UP000001307">
    <property type="component" value="Unassembled WGS sequence"/>
</dbReference>
<keyword evidence="2" id="KW-0597">Phosphoprotein</keyword>